<dbReference type="EMBL" id="JACRWC010000116">
    <property type="protein sequence ID" value="MBC6000311.1"/>
    <property type="molecule type" value="Genomic_DNA"/>
</dbReference>
<evidence type="ECO:0000313" key="9">
    <source>
        <dbReference type="EMBL" id="MBC6000311.1"/>
    </source>
</evidence>
<dbReference type="PANTHER" id="PTHR35800:SF1">
    <property type="entry name" value="RNA-BINDING PROTEIN KHPB"/>
    <property type="match status" value="1"/>
</dbReference>
<dbReference type="SMART" id="SM00393">
    <property type="entry name" value="R3H"/>
    <property type="match status" value="1"/>
</dbReference>
<sequence length="286" mass="32667">MDYSEKWGVDVEEAVKLALIDLKLSRDEVEVTVLEEPSKGFFGIGSKLAKVRVEKKKPAVEEKPAEPVKKEKLEQKKSEKAENPVSGGPEKEARTEEKPRNKGNRNKKRNHNGNREKKEKFTAPDLDIDPVNKDDLHDIDNHEALAFLKEITEKMGLALNFHAKAGEDIVYLEMDGKDSGTIIGKRGQTLDAIQYLTSLVVNKDSEKYIKVVIDAENYRAKRQKTLEQLANRLAAKVVKTKKYVRLEPMNPYERKIIHATLQKNPNIITRSEGEEPYRRVIIELKK</sequence>
<dbReference type="SMART" id="SM01245">
    <property type="entry name" value="Jag_N"/>
    <property type="match status" value="1"/>
</dbReference>
<dbReference type="Pfam" id="PF14804">
    <property type="entry name" value="Jag_N"/>
    <property type="match status" value="1"/>
</dbReference>
<feature type="domain" description="R3H" evidence="8">
    <location>
        <begin position="220"/>
        <end position="286"/>
    </location>
</feature>
<organism evidence="9 10">
    <name type="scientific">Lentihominibacter faecis</name>
    <dbReference type="NCBI Taxonomy" id="2764712"/>
    <lineage>
        <taxon>Bacteria</taxon>
        <taxon>Bacillati</taxon>
        <taxon>Bacillota</taxon>
        <taxon>Clostridia</taxon>
        <taxon>Peptostreptococcales</taxon>
        <taxon>Anaerovoracaceae</taxon>
        <taxon>Lentihominibacter</taxon>
    </lineage>
</organism>
<evidence type="ECO:0000256" key="1">
    <source>
        <dbReference type="ARBA" id="ARBA00022490"/>
    </source>
</evidence>
<dbReference type="GO" id="GO:0008360">
    <property type="term" value="P:regulation of cell shape"/>
    <property type="evidence" value="ECO:0007669"/>
    <property type="project" value="UniProtKB-KW"/>
</dbReference>
<dbReference type="SUPFAM" id="SSF82708">
    <property type="entry name" value="R3H domain"/>
    <property type="match status" value="1"/>
</dbReference>
<dbReference type="InterPro" id="IPR039247">
    <property type="entry name" value="KhpB"/>
</dbReference>
<comment type="subcellular location">
    <subcellularLocation>
        <location evidence="6">Cytoplasm</location>
    </subcellularLocation>
</comment>
<dbReference type="Proteomes" id="UP000644115">
    <property type="component" value="Unassembled WGS sequence"/>
</dbReference>
<dbReference type="InterPro" id="IPR038247">
    <property type="entry name" value="Jag_N_dom_sf"/>
</dbReference>
<comment type="similarity">
    <text evidence="6">Belongs to the KhpB RNA-binding protein family.</text>
</comment>
<name>A0A923SNN1_9FIRM</name>
<feature type="compositionally biased region" description="Basic and acidic residues" evidence="7">
    <location>
        <begin position="56"/>
        <end position="82"/>
    </location>
</feature>
<gene>
    <name evidence="6" type="primary">khpB</name>
    <name evidence="6" type="synonym">eloR</name>
    <name evidence="9" type="ORF">H8876_09895</name>
</gene>
<dbReference type="HAMAP" id="MF_00867">
    <property type="entry name" value="KhpB"/>
    <property type="match status" value="1"/>
</dbReference>
<evidence type="ECO:0000256" key="7">
    <source>
        <dbReference type="SAM" id="MobiDB-lite"/>
    </source>
</evidence>
<dbReference type="GO" id="GO:0005737">
    <property type="term" value="C:cytoplasm"/>
    <property type="evidence" value="ECO:0007669"/>
    <property type="project" value="UniProtKB-SubCell"/>
</dbReference>
<proteinExistence type="inferred from homology"/>
<feature type="compositionally biased region" description="Basic residues" evidence="7">
    <location>
        <begin position="101"/>
        <end position="112"/>
    </location>
</feature>
<reference evidence="9" key="1">
    <citation type="submission" date="2020-08" db="EMBL/GenBank/DDBJ databases">
        <authorList>
            <person name="Liu C."/>
            <person name="Sun Q."/>
        </authorList>
    </citation>
    <scope>NUCLEOTIDE SEQUENCE</scope>
    <source>
        <strain evidence="9">BX16</strain>
    </source>
</reference>
<dbReference type="RefSeq" id="WP_249287612.1">
    <property type="nucleotide sequence ID" value="NZ_JACRWC010000116.1"/>
</dbReference>
<dbReference type="Gene3D" id="3.30.300.20">
    <property type="match status" value="1"/>
</dbReference>
<comment type="function">
    <text evidence="6">A probable RNA chaperone. Forms a complex with KhpA which binds to cellular RNA and controls its expression. Plays a role in peptidoglycan (PG) homeostasis and cell length regulation.</text>
</comment>
<dbReference type="InterPro" id="IPR034079">
    <property type="entry name" value="R3H_KhpB"/>
</dbReference>
<evidence type="ECO:0000256" key="6">
    <source>
        <dbReference type="HAMAP-Rule" id="MF_00867"/>
    </source>
</evidence>
<protein>
    <recommendedName>
        <fullName evidence="6">RNA-binding protein KhpB</fullName>
    </recommendedName>
    <alternativeName>
        <fullName evidence="6">RNA-binding protein EloR</fullName>
    </alternativeName>
</protein>
<dbReference type="GO" id="GO:0071555">
    <property type="term" value="P:cell wall organization"/>
    <property type="evidence" value="ECO:0007669"/>
    <property type="project" value="UniProtKB-KW"/>
</dbReference>
<evidence type="ECO:0000256" key="5">
    <source>
        <dbReference type="ARBA" id="ARBA00023316"/>
    </source>
</evidence>
<dbReference type="Gene3D" id="3.30.1370.50">
    <property type="entry name" value="R3H-like domain"/>
    <property type="match status" value="1"/>
</dbReference>
<evidence type="ECO:0000256" key="2">
    <source>
        <dbReference type="ARBA" id="ARBA00022884"/>
    </source>
</evidence>
<dbReference type="PANTHER" id="PTHR35800">
    <property type="entry name" value="PROTEIN JAG"/>
    <property type="match status" value="1"/>
</dbReference>
<dbReference type="InterPro" id="IPR032782">
    <property type="entry name" value="KhpB_N"/>
</dbReference>
<dbReference type="AlphaFoldDB" id="A0A923SNN1"/>
<evidence type="ECO:0000256" key="3">
    <source>
        <dbReference type="ARBA" id="ARBA00022960"/>
    </source>
</evidence>
<dbReference type="NCBIfam" id="NF041568">
    <property type="entry name" value="Jag_EloR"/>
    <property type="match status" value="1"/>
</dbReference>
<dbReference type="Gene3D" id="3.30.30.80">
    <property type="entry name" value="probable RNA-binding protein from clostridium symbiosum atcc 14940"/>
    <property type="match status" value="1"/>
</dbReference>
<keyword evidence="5 6" id="KW-0961">Cell wall biogenesis/degradation</keyword>
<feature type="region of interest" description="Disordered" evidence="7">
    <location>
        <begin position="51"/>
        <end position="128"/>
    </location>
</feature>
<dbReference type="PROSITE" id="PS51061">
    <property type="entry name" value="R3H"/>
    <property type="match status" value="1"/>
</dbReference>
<dbReference type="Pfam" id="PF13083">
    <property type="entry name" value="KH_KhpA-B"/>
    <property type="match status" value="1"/>
</dbReference>
<dbReference type="InterPro" id="IPR036867">
    <property type="entry name" value="R3H_dom_sf"/>
</dbReference>
<comment type="domain">
    <text evidence="6">Has an N-terminal Jag-N domain and 2 RNA-binding domains (KH and R3H).</text>
</comment>
<dbReference type="GO" id="GO:0003723">
    <property type="term" value="F:RNA binding"/>
    <property type="evidence" value="ECO:0007669"/>
    <property type="project" value="UniProtKB-UniRule"/>
</dbReference>
<dbReference type="InterPro" id="IPR015946">
    <property type="entry name" value="KH_dom-like_a/b"/>
</dbReference>
<dbReference type="GO" id="GO:0009252">
    <property type="term" value="P:peptidoglycan biosynthetic process"/>
    <property type="evidence" value="ECO:0007669"/>
    <property type="project" value="UniProtKB-UniRule"/>
</dbReference>
<accession>A0A923SNN1</accession>
<evidence type="ECO:0000259" key="8">
    <source>
        <dbReference type="PROSITE" id="PS51061"/>
    </source>
</evidence>
<dbReference type="CDD" id="cd02644">
    <property type="entry name" value="R3H_jag"/>
    <property type="match status" value="1"/>
</dbReference>
<feature type="compositionally biased region" description="Basic and acidic residues" evidence="7">
    <location>
        <begin position="89"/>
        <end position="100"/>
    </location>
</feature>
<dbReference type="Pfam" id="PF01424">
    <property type="entry name" value="R3H"/>
    <property type="match status" value="1"/>
</dbReference>
<keyword evidence="1 6" id="KW-0963">Cytoplasm</keyword>
<keyword evidence="2 6" id="KW-0694">RNA-binding</keyword>
<dbReference type="InterPro" id="IPR038008">
    <property type="entry name" value="Jag_KH"/>
</dbReference>
<dbReference type="InterPro" id="IPR001374">
    <property type="entry name" value="R3H_dom"/>
</dbReference>
<feature type="compositionally biased region" description="Basic and acidic residues" evidence="7">
    <location>
        <begin position="113"/>
        <end position="122"/>
    </location>
</feature>
<keyword evidence="10" id="KW-1185">Reference proteome</keyword>
<comment type="subunit">
    <text evidence="6">Forms a complex with KhpA.</text>
</comment>
<evidence type="ECO:0000313" key="10">
    <source>
        <dbReference type="Proteomes" id="UP000644115"/>
    </source>
</evidence>
<comment type="caution">
    <text evidence="9">The sequence shown here is derived from an EMBL/GenBank/DDBJ whole genome shotgun (WGS) entry which is preliminary data.</text>
</comment>
<evidence type="ECO:0000256" key="4">
    <source>
        <dbReference type="ARBA" id="ARBA00023186"/>
    </source>
</evidence>
<comment type="caution">
    <text evidence="6">Lacks conserved residue(s) required for the propagation of feature annotation.</text>
</comment>
<keyword evidence="3 6" id="KW-0133">Cell shape</keyword>
<keyword evidence="4 6" id="KW-0143">Chaperone</keyword>
<dbReference type="CDD" id="cd02414">
    <property type="entry name" value="KH-II_Jag"/>
    <property type="match status" value="1"/>
</dbReference>